<name>A0A916WTT4_9MICO</name>
<evidence type="ECO:0000313" key="2">
    <source>
        <dbReference type="EMBL" id="GGB29119.1"/>
    </source>
</evidence>
<organism evidence="2 3">
    <name type="scientific">Flexivirga endophytica</name>
    <dbReference type="NCBI Taxonomy" id="1849103"/>
    <lineage>
        <taxon>Bacteria</taxon>
        <taxon>Bacillati</taxon>
        <taxon>Actinomycetota</taxon>
        <taxon>Actinomycetes</taxon>
        <taxon>Micrococcales</taxon>
        <taxon>Dermacoccaceae</taxon>
        <taxon>Flexivirga</taxon>
    </lineage>
</organism>
<dbReference type="RefSeq" id="WP_188836808.1">
    <property type="nucleotide sequence ID" value="NZ_BMHI01000003.1"/>
</dbReference>
<proteinExistence type="predicted"/>
<keyword evidence="1" id="KW-0472">Membrane</keyword>
<gene>
    <name evidence="2" type="ORF">GCM10011492_19330</name>
</gene>
<keyword evidence="1" id="KW-1133">Transmembrane helix</keyword>
<accession>A0A916WTT4</accession>
<dbReference type="AlphaFoldDB" id="A0A916WTT4"/>
<evidence type="ECO:0000256" key="1">
    <source>
        <dbReference type="SAM" id="Phobius"/>
    </source>
</evidence>
<dbReference type="EMBL" id="BMHI01000003">
    <property type="protein sequence ID" value="GGB29119.1"/>
    <property type="molecule type" value="Genomic_DNA"/>
</dbReference>
<reference evidence="2" key="2">
    <citation type="submission" date="2020-09" db="EMBL/GenBank/DDBJ databases">
        <authorList>
            <person name="Sun Q."/>
            <person name="Zhou Y."/>
        </authorList>
    </citation>
    <scope>NUCLEOTIDE SEQUENCE</scope>
    <source>
        <strain evidence="2">CGMCC 1.15085</strain>
    </source>
</reference>
<sequence>MDEHDRGLELEPPLAQDAQRKGLTPVVAPGLQFASSLRPDHLTHRIIAWVALGMIAVFVLVCAWTVLNG</sequence>
<comment type="caution">
    <text evidence="2">The sequence shown here is derived from an EMBL/GenBank/DDBJ whole genome shotgun (WGS) entry which is preliminary data.</text>
</comment>
<dbReference type="Proteomes" id="UP000636793">
    <property type="component" value="Unassembled WGS sequence"/>
</dbReference>
<feature type="transmembrane region" description="Helical" evidence="1">
    <location>
        <begin position="46"/>
        <end position="67"/>
    </location>
</feature>
<reference evidence="2" key="1">
    <citation type="journal article" date="2014" name="Int. J. Syst. Evol. Microbiol.">
        <title>Complete genome sequence of Corynebacterium casei LMG S-19264T (=DSM 44701T), isolated from a smear-ripened cheese.</title>
        <authorList>
            <consortium name="US DOE Joint Genome Institute (JGI-PGF)"/>
            <person name="Walter F."/>
            <person name="Albersmeier A."/>
            <person name="Kalinowski J."/>
            <person name="Ruckert C."/>
        </authorList>
    </citation>
    <scope>NUCLEOTIDE SEQUENCE</scope>
    <source>
        <strain evidence="2">CGMCC 1.15085</strain>
    </source>
</reference>
<evidence type="ECO:0000313" key="3">
    <source>
        <dbReference type="Proteomes" id="UP000636793"/>
    </source>
</evidence>
<protein>
    <submittedName>
        <fullName evidence="2">Uncharacterized protein</fullName>
    </submittedName>
</protein>
<keyword evidence="1" id="KW-0812">Transmembrane</keyword>
<keyword evidence="3" id="KW-1185">Reference proteome</keyword>